<proteinExistence type="predicted"/>
<name>A0A402CW16_9BACT</name>
<dbReference type="EMBL" id="AP025739">
    <property type="protein sequence ID" value="BDI33988.1"/>
    <property type="molecule type" value="Genomic_DNA"/>
</dbReference>
<sequence length="88" mass="10259">MRTTEPSRRWYWSWLRAYQAQGGFCGEQTLRAVWEHYALPVYRMGGSATVAAWAAKTSGNLYSNLMFEREYSEVVKEELDELLKGRES</sequence>
<dbReference type="RefSeq" id="WP_125205985.1">
    <property type="nucleotide sequence ID" value="NZ_AP025739.1"/>
</dbReference>
<dbReference type="Proteomes" id="UP000287394">
    <property type="component" value="Chromosome"/>
</dbReference>
<organism evidence="1 2">
    <name type="scientific">Capsulimonas corticalis</name>
    <dbReference type="NCBI Taxonomy" id="2219043"/>
    <lineage>
        <taxon>Bacteria</taxon>
        <taxon>Bacillati</taxon>
        <taxon>Armatimonadota</taxon>
        <taxon>Armatimonadia</taxon>
        <taxon>Capsulimonadales</taxon>
        <taxon>Capsulimonadaceae</taxon>
        <taxon>Capsulimonas</taxon>
    </lineage>
</organism>
<keyword evidence="2" id="KW-1185">Reference proteome</keyword>
<gene>
    <name evidence="1" type="ORF">CCAX7_60390</name>
</gene>
<protein>
    <submittedName>
        <fullName evidence="1">Uncharacterized protein</fullName>
    </submittedName>
</protein>
<evidence type="ECO:0000313" key="2">
    <source>
        <dbReference type="Proteomes" id="UP000287394"/>
    </source>
</evidence>
<reference evidence="1 2" key="1">
    <citation type="journal article" date="2019" name="Int. J. Syst. Evol. Microbiol.">
        <title>Capsulimonas corticalis gen. nov., sp. nov., an aerobic capsulated bacterium, of a novel bacterial order, Capsulimonadales ord. nov., of the class Armatimonadia of the phylum Armatimonadetes.</title>
        <authorList>
            <person name="Li J."/>
            <person name="Kudo C."/>
            <person name="Tonouchi A."/>
        </authorList>
    </citation>
    <scope>NUCLEOTIDE SEQUENCE [LARGE SCALE GENOMIC DNA]</scope>
    <source>
        <strain evidence="1 2">AX-7</strain>
    </source>
</reference>
<accession>A0A402CW16</accession>
<evidence type="ECO:0000313" key="1">
    <source>
        <dbReference type="EMBL" id="BDI33988.1"/>
    </source>
</evidence>
<dbReference type="KEGG" id="ccot:CCAX7_60390"/>
<dbReference type="AlphaFoldDB" id="A0A402CW16"/>